<evidence type="ECO:0000313" key="8">
    <source>
        <dbReference type="Proteomes" id="UP000649617"/>
    </source>
</evidence>
<reference evidence="7" key="1">
    <citation type="submission" date="2021-02" db="EMBL/GenBank/DDBJ databases">
        <authorList>
            <person name="Dougan E. K."/>
            <person name="Rhodes N."/>
            <person name="Thang M."/>
            <person name="Chan C."/>
        </authorList>
    </citation>
    <scope>NUCLEOTIDE SEQUENCE</scope>
</reference>
<dbReference type="EMBL" id="CAJNIZ010046594">
    <property type="protein sequence ID" value="CAE7752070.1"/>
    <property type="molecule type" value="Genomic_DNA"/>
</dbReference>
<evidence type="ECO:0000256" key="4">
    <source>
        <dbReference type="ARBA" id="ARBA00023136"/>
    </source>
</evidence>
<feature type="region of interest" description="Disordered" evidence="5">
    <location>
        <begin position="1"/>
        <end position="21"/>
    </location>
</feature>
<evidence type="ECO:0000256" key="3">
    <source>
        <dbReference type="ARBA" id="ARBA00022989"/>
    </source>
</evidence>
<evidence type="ECO:0000313" key="7">
    <source>
        <dbReference type="EMBL" id="CAE7752070.1"/>
    </source>
</evidence>
<gene>
    <name evidence="7" type="primary">Cacna1h</name>
    <name evidence="7" type="ORF">SPIL2461_LOCUS21788</name>
</gene>
<organism evidence="7 8">
    <name type="scientific">Symbiodinium pilosum</name>
    <name type="common">Dinoflagellate</name>
    <dbReference type="NCBI Taxonomy" id="2952"/>
    <lineage>
        <taxon>Eukaryota</taxon>
        <taxon>Sar</taxon>
        <taxon>Alveolata</taxon>
        <taxon>Dinophyceae</taxon>
        <taxon>Suessiales</taxon>
        <taxon>Symbiodiniaceae</taxon>
        <taxon>Symbiodinium</taxon>
    </lineage>
</organism>
<protein>
    <submittedName>
        <fullName evidence="7">Cacna1h protein</fullName>
    </submittedName>
</protein>
<evidence type="ECO:0000256" key="6">
    <source>
        <dbReference type="SAM" id="Phobius"/>
    </source>
</evidence>
<feature type="compositionally biased region" description="Polar residues" evidence="5">
    <location>
        <begin position="1"/>
        <end position="10"/>
    </location>
</feature>
<feature type="compositionally biased region" description="Basic residues" evidence="5">
    <location>
        <begin position="115"/>
        <end position="125"/>
    </location>
</feature>
<dbReference type="OrthoDB" id="416199at2759"/>
<proteinExistence type="predicted"/>
<sequence length="364" mass="39794">MQPVSESASEGGSEPWRGAIRSETRAVLQEMLQDIGLPVGASTQPPSPSRQPEYRRTPSAPASHLRLPLGPPPLSRTNSTSPWAGARSMFTRGISEGGAEVVLNDAAIASTMHEWHRHPRKHRSRSASPANKKFRKFTGQGSGSRFLRAPSMPAEEQLIRTSRRYGQMTNPLLIKELSTPAESRLAALVESTEFSGFIGAMILANALSIGLQTQHEADTWSLSIPPGFAISEMIFAGVFAVELTLRITVGGCEFFTGPERSWNWFLGFLGAAQGNMSVFGWTVDILAIMTAIVKGMRSFIWTLAFMFLVLYAVGVFLTQCVTDYKVGVFQSSPSSRLRPVQLLEKSQDPKIIQKPTHVGFSAVQ</sequence>
<dbReference type="Proteomes" id="UP000649617">
    <property type="component" value="Unassembled WGS sequence"/>
</dbReference>
<evidence type="ECO:0000256" key="1">
    <source>
        <dbReference type="ARBA" id="ARBA00004141"/>
    </source>
</evidence>
<keyword evidence="4 6" id="KW-0472">Membrane</keyword>
<keyword evidence="8" id="KW-1185">Reference proteome</keyword>
<keyword evidence="2 6" id="KW-0812">Transmembrane</keyword>
<accession>A0A812XY87</accession>
<feature type="transmembrane region" description="Helical" evidence="6">
    <location>
        <begin position="262"/>
        <end position="287"/>
    </location>
</feature>
<dbReference type="Gene3D" id="1.20.120.350">
    <property type="entry name" value="Voltage-gated potassium channels. Chain C"/>
    <property type="match status" value="1"/>
</dbReference>
<dbReference type="AlphaFoldDB" id="A0A812XY87"/>
<dbReference type="InterPro" id="IPR027359">
    <property type="entry name" value="Volt_channel_dom_sf"/>
</dbReference>
<name>A0A812XY87_SYMPI</name>
<feature type="transmembrane region" description="Helical" evidence="6">
    <location>
        <begin position="299"/>
        <end position="317"/>
    </location>
</feature>
<keyword evidence="3 6" id="KW-1133">Transmembrane helix</keyword>
<evidence type="ECO:0000256" key="5">
    <source>
        <dbReference type="SAM" id="MobiDB-lite"/>
    </source>
</evidence>
<comment type="subcellular location">
    <subcellularLocation>
        <location evidence="1">Membrane</location>
        <topology evidence="1">Multi-pass membrane protein</topology>
    </subcellularLocation>
</comment>
<feature type="region of interest" description="Disordered" evidence="5">
    <location>
        <begin position="34"/>
        <end position="83"/>
    </location>
</feature>
<feature type="region of interest" description="Disordered" evidence="5">
    <location>
        <begin position="114"/>
        <end position="147"/>
    </location>
</feature>
<dbReference type="GO" id="GO:0016020">
    <property type="term" value="C:membrane"/>
    <property type="evidence" value="ECO:0007669"/>
    <property type="project" value="UniProtKB-SubCell"/>
</dbReference>
<comment type="caution">
    <text evidence="7">The sequence shown here is derived from an EMBL/GenBank/DDBJ whole genome shotgun (WGS) entry which is preliminary data.</text>
</comment>
<evidence type="ECO:0000256" key="2">
    <source>
        <dbReference type="ARBA" id="ARBA00022692"/>
    </source>
</evidence>